<dbReference type="CDD" id="cd11386">
    <property type="entry name" value="MCP_signal"/>
    <property type="match status" value="1"/>
</dbReference>
<dbReference type="InterPro" id="IPR029151">
    <property type="entry name" value="Sensor-like_sf"/>
</dbReference>
<dbReference type="SMART" id="SM00283">
    <property type="entry name" value="MA"/>
    <property type="match status" value="1"/>
</dbReference>
<dbReference type="SUPFAM" id="SSF103190">
    <property type="entry name" value="Sensory domain-like"/>
    <property type="match status" value="1"/>
</dbReference>
<keyword evidence="5 11" id="KW-0812">Transmembrane</keyword>
<evidence type="ECO:0000256" key="10">
    <source>
        <dbReference type="PROSITE-ProRule" id="PRU00284"/>
    </source>
</evidence>
<keyword evidence="2" id="KW-1003">Cell membrane</keyword>
<proteinExistence type="inferred from homology"/>
<keyword evidence="3" id="KW-0145">Chemotaxis</keyword>
<keyword evidence="6 11" id="KW-1133">Transmembrane helix</keyword>
<dbReference type="PROSITE" id="PS50192">
    <property type="entry name" value="T_SNARE"/>
    <property type="match status" value="1"/>
</dbReference>
<gene>
    <name evidence="15" type="ORF">EKG38_20365</name>
</gene>
<feature type="domain" description="Methyl-accepting transducer" evidence="12">
    <location>
        <begin position="350"/>
        <end position="586"/>
    </location>
</feature>
<keyword evidence="7 11" id="KW-0472">Membrane</keyword>
<dbReference type="FunFam" id="1.10.287.950:FF:000001">
    <property type="entry name" value="Methyl-accepting chemotaxis sensory transducer"/>
    <property type="match status" value="1"/>
</dbReference>
<dbReference type="InterPro" id="IPR000727">
    <property type="entry name" value="T_SNARE_dom"/>
</dbReference>
<dbReference type="EMBL" id="RXNU01000015">
    <property type="protein sequence ID" value="RTR37056.1"/>
    <property type="molecule type" value="Genomic_DNA"/>
</dbReference>
<evidence type="ECO:0000259" key="14">
    <source>
        <dbReference type="PROSITE" id="PS50885"/>
    </source>
</evidence>
<keyword evidence="16" id="KW-1185">Reference proteome</keyword>
<dbReference type="GO" id="GO:0005886">
    <property type="term" value="C:plasma membrane"/>
    <property type="evidence" value="ECO:0007669"/>
    <property type="project" value="UniProtKB-SubCell"/>
</dbReference>
<evidence type="ECO:0000256" key="8">
    <source>
        <dbReference type="ARBA" id="ARBA00023224"/>
    </source>
</evidence>
<evidence type="ECO:0000256" key="5">
    <source>
        <dbReference type="ARBA" id="ARBA00022692"/>
    </source>
</evidence>
<dbReference type="PANTHER" id="PTHR32089:SF117">
    <property type="entry name" value="METHYL ACCEPTING SENSORY TRANSDUCER WITH CACHE_1 SMALL MOLECULE BINDING DOMAIN"/>
    <property type="match status" value="1"/>
</dbReference>
<dbReference type="PROSITE" id="PS51257">
    <property type="entry name" value="PROKAR_LIPOPROTEIN"/>
    <property type="match status" value="1"/>
</dbReference>
<dbReference type="Gene3D" id="3.30.450.20">
    <property type="entry name" value="PAS domain"/>
    <property type="match status" value="2"/>
</dbReference>
<dbReference type="PROSITE" id="PS50111">
    <property type="entry name" value="CHEMOTAXIS_TRANSDUC_2"/>
    <property type="match status" value="1"/>
</dbReference>
<keyword evidence="4" id="KW-0997">Cell inner membrane</keyword>
<dbReference type="Proteomes" id="UP000267448">
    <property type="component" value="Unassembled WGS sequence"/>
</dbReference>
<reference evidence="15 16" key="1">
    <citation type="submission" date="2018-12" db="EMBL/GenBank/DDBJ databases">
        <authorList>
            <person name="Yu L."/>
        </authorList>
    </citation>
    <scope>NUCLEOTIDE SEQUENCE [LARGE SCALE GENOMIC DNA]</scope>
    <source>
        <strain evidence="15 16">HAW-EB2</strain>
    </source>
</reference>
<dbReference type="GO" id="GO:0006935">
    <property type="term" value="P:chemotaxis"/>
    <property type="evidence" value="ECO:0007669"/>
    <property type="project" value="UniProtKB-KW"/>
</dbReference>
<sequence>MKFVHKIVMAVSLILMLSLGCLSGYQYIQIKQQINDQVNSSVSELASSMNSNIQAVMAEKADLTAYAVSLLQEDLSDEHFIEILGQAVIKKHFLLAGMGLESGHFVGNDPNWNPGSSYDPRQRMWYKEAKSNNKQLFTAPYADASSGEIMISTAAPLYENGQFRGALFTDVSLKSLAEISNEAHLFGAGYAFIVGNDGEFIAHPEAAQNGRAMDQFFGERLDTSKEFGEVEIDGQMHAVIFSPLSGLGWTLGIVLDESIIYAAADELRNAAILYSVLSLIIAIIVMSGIISRLMRPLEVLNEAMADVATGEGDLTRRLSTDSDVEFATLAGNFNNFAIKLQDLIQQVKLIGGEVSLGTETTARGASEVTHSMSLQTQEVEQLATAMHEMATTASDVANNAQGAAYAVQQADNAVSDGASAVLQTTESIEHLSKQIEEAVVVVKELETDTVSIESILGVINEIAGQTNLLALNAAIEAARAGESGRGFAVVADEVRSLAARTTESTSEIKEKIEKLQSGVAAVVNVMDESRTTTVTTVDKAKAANETLSEIRKSIEEITDMNLQIASAAEEQSQVAEEMNKNTSNIRDLSMQVSDSTEQTNHAMSEQLDHVKKQEELLNQFIV</sequence>
<dbReference type="Pfam" id="PF00672">
    <property type="entry name" value="HAMP"/>
    <property type="match status" value="1"/>
</dbReference>
<dbReference type="Pfam" id="PF02743">
    <property type="entry name" value="dCache_1"/>
    <property type="match status" value="1"/>
</dbReference>
<dbReference type="AlphaFoldDB" id="A0A3S0K729"/>
<dbReference type="RefSeq" id="WP_126522535.1">
    <property type="nucleotide sequence ID" value="NZ_RXNU01000015.1"/>
</dbReference>
<dbReference type="InterPro" id="IPR004089">
    <property type="entry name" value="MCPsignal_dom"/>
</dbReference>
<feature type="domain" description="T-SNARE coiled-coil homology" evidence="13">
    <location>
        <begin position="545"/>
        <end position="599"/>
    </location>
</feature>
<evidence type="ECO:0000256" key="11">
    <source>
        <dbReference type="SAM" id="Phobius"/>
    </source>
</evidence>
<evidence type="ECO:0000313" key="16">
    <source>
        <dbReference type="Proteomes" id="UP000267448"/>
    </source>
</evidence>
<dbReference type="GO" id="GO:0007165">
    <property type="term" value="P:signal transduction"/>
    <property type="evidence" value="ECO:0007669"/>
    <property type="project" value="UniProtKB-KW"/>
</dbReference>
<dbReference type="SUPFAM" id="SSF58104">
    <property type="entry name" value="Methyl-accepting chemotaxis protein (MCP) signaling domain"/>
    <property type="match status" value="1"/>
</dbReference>
<evidence type="ECO:0000256" key="2">
    <source>
        <dbReference type="ARBA" id="ARBA00022475"/>
    </source>
</evidence>
<feature type="transmembrane region" description="Helical" evidence="11">
    <location>
        <begin position="271"/>
        <end position="290"/>
    </location>
</feature>
<dbReference type="SMART" id="SM00304">
    <property type="entry name" value="HAMP"/>
    <property type="match status" value="1"/>
</dbReference>
<comment type="similarity">
    <text evidence="9">Belongs to the methyl-accepting chemotaxis (MCP) protein family.</text>
</comment>
<dbReference type="CDD" id="cd12913">
    <property type="entry name" value="PDC1_MCP_like"/>
    <property type="match status" value="1"/>
</dbReference>
<dbReference type="Pfam" id="PF00015">
    <property type="entry name" value="MCPsignal"/>
    <property type="match status" value="1"/>
</dbReference>
<dbReference type="PANTHER" id="PTHR32089">
    <property type="entry name" value="METHYL-ACCEPTING CHEMOTAXIS PROTEIN MCPB"/>
    <property type="match status" value="1"/>
</dbReference>
<dbReference type="OrthoDB" id="2489132at2"/>
<keyword evidence="8 10" id="KW-0807">Transducer</keyword>
<dbReference type="CDD" id="cd06225">
    <property type="entry name" value="HAMP"/>
    <property type="match status" value="1"/>
</dbReference>
<dbReference type="PROSITE" id="PS50885">
    <property type="entry name" value="HAMP"/>
    <property type="match status" value="1"/>
</dbReference>
<evidence type="ECO:0000256" key="9">
    <source>
        <dbReference type="ARBA" id="ARBA00029447"/>
    </source>
</evidence>
<feature type="domain" description="HAMP" evidence="14">
    <location>
        <begin position="291"/>
        <end position="345"/>
    </location>
</feature>
<comment type="subcellular location">
    <subcellularLocation>
        <location evidence="1">Cell inner membrane</location>
        <topology evidence="1">Multi-pass membrane protein</topology>
    </subcellularLocation>
</comment>
<evidence type="ECO:0000313" key="15">
    <source>
        <dbReference type="EMBL" id="RTR37056.1"/>
    </source>
</evidence>
<accession>A0A3S0K729</accession>
<evidence type="ECO:0000256" key="6">
    <source>
        <dbReference type="ARBA" id="ARBA00022989"/>
    </source>
</evidence>
<dbReference type="InterPro" id="IPR003660">
    <property type="entry name" value="HAMP_dom"/>
</dbReference>
<organism evidence="15 16">
    <name type="scientific">Shewanella canadensis</name>
    <dbReference type="NCBI Taxonomy" id="271096"/>
    <lineage>
        <taxon>Bacteria</taxon>
        <taxon>Pseudomonadati</taxon>
        <taxon>Pseudomonadota</taxon>
        <taxon>Gammaproteobacteria</taxon>
        <taxon>Alteromonadales</taxon>
        <taxon>Shewanellaceae</taxon>
        <taxon>Shewanella</taxon>
    </lineage>
</organism>
<name>A0A3S0K729_9GAMM</name>
<evidence type="ECO:0000259" key="12">
    <source>
        <dbReference type="PROSITE" id="PS50111"/>
    </source>
</evidence>
<dbReference type="Gene3D" id="1.10.287.950">
    <property type="entry name" value="Methyl-accepting chemotaxis protein"/>
    <property type="match status" value="1"/>
</dbReference>
<dbReference type="InterPro" id="IPR033479">
    <property type="entry name" value="dCache_1"/>
</dbReference>
<protein>
    <submittedName>
        <fullName evidence="15">HAMP domain-containing protein</fullName>
    </submittedName>
</protein>
<evidence type="ECO:0000256" key="7">
    <source>
        <dbReference type="ARBA" id="ARBA00023136"/>
    </source>
</evidence>
<evidence type="ECO:0000256" key="1">
    <source>
        <dbReference type="ARBA" id="ARBA00004429"/>
    </source>
</evidence>
<evidence type="ECO:0000259" key="13">
    <source>
        <dbReference type="PROSITE" id="PS50192"/>
    </source>
</evidence>
<evidence type="ECO:0000256" key="4">
    <source>
        <dbReference type="ARBA" id="ARBA00022519"/>
    </source>
</evidence>
<dbReference type="CDD" id="cd12912">
    <property type="entry name" value="PDC2_MCP_like"/>
    <property type="match status" value="1"/>
</dbReference>
<comment type="caution">
    <text evidence="15">The sequence shown here is derived from an EMBL/GenBank/DDBJ whole genome shotgun (WGS) entry which is preliminary data.</text>
</comment>
<evidence type="ECO:0000256" key="3">
    <source>
        <dbReference type="ARBA" id="ARBA00022500"/>
    </source>
</evidence>